<dbReference type="Proteomes" id="UP000565576">
    <property type="component" value="Unassembled WGS sequence"/>
</dbReference>
<evidence type="ECO:0000256" key="2">
    <source>
        <dbReference type="SAM" id="MobiDB-lite"/>
    </source>
</evidence>
<organism evidence="4 5">
    <name type="scientific">Rhizobium lusitanum</name>
    <dbReference type="NCBI Taxonomy" id="293958"/>
    <lineage>
        <taxon>Bacteria</taxon>
        <taxon>Pseudomonadati</taxon>
        <taxon>Pseudomonadota</taxon>
        <taxon>Alphaproteobacteria</taxon>
        <taxon>Hyphomicrobiales</taxon>
        <taxon>Rhizobiaceae</taxon>
        <taxon>Rhizobium/Agrobacterium group</taxon>
        <taxon>Rhizobium</taxon>
    </lineage>
</organism>
<dbReference type="Pfam" id="PF00004">
    <property type="entry name" value="AAA"/>
    <property type="match status" value="1"/>
</dbReference>
<dbReference type="InterPro" id="IPR037219">
    <property type="entry name" value="Peptidase_M41-like"/>
</dbReference>
<gene>
    <name evidence="4" type="ORF">GGD46_005256</name>
</gene>
<dbReference type="SMART" id="SM00382">
    <property type="entry name" value="AAA"/>
    <property type="match status" value="1"/>
</dbReference>
<evidence type="ECO:0000256" key="1">
    <source>
        <dbReference type="RuleBase" id="RU003651"/>
    </source>
</evidence>
<keyword evidence="4" id="KW-0645">Protease</keyword>
<protein>
    <submittedName>
        <fullName evidence="4">ATP-dependent Zn protease</fullName>
    </submittedName>
</protein>
<dbReference type="PROSITE" id="PS00674">
    <property type="entry name" value="AAA"/>
    <property type="match status" value="1"/>
</dbReference>
<dbReference type="InterPro" id="IPR003960">
    <property type="entry name" value="ATPase_AAA_CS"/>
</dbReference>
<keyword evidence="1" id="KW-0547">Nucleotide-binding</keyword>
<keyword evidence="1" id="KW-0067">ATP-binding</keyword>
<dbReference type="InterPro" id="IPR027417">
    <property type="entry name" value="P-loop_NTPase"/>
</dbReference>
<dbReference type="SUPFAM" id="SSF52540">
    <property type="entry name" value="P-loop containing nucleoside triphosphate hydrolases"/>
    <property type="match status" value="1"/>
</dbReference>
<dbReference type="SUPFAM" id="SSF140990">
    <property type="entry name" value="FtsH protease domain-like"/>
    <property type="match status" value="1"/>
</dbReference>
<name>A0A7X0IVF9_9HYPH</name>
<feature type="domain" description="AAA+ ATPase" evidence="3">
    <location>
        <begin position="232"/>
        <end position="371"/>
    </location>
</feature>
<dbReference type="InterPro" id="IPR003959">
    <property type="entry name" value="ATPase_AAA_core"/>
</dbReference>
<dbReference type="RefSeq" id="WP_184709270.1">
    <property type="nucleotide sequence ID" value="NZ_JACHBG010000017.1"/>
</dbReference>
<dbReference type="Gene3D" id="3.40.50.300">
    <property type="entry name" value="P-loop containing nucleotide triphosphate hydrolases"/>
    <property type="match status" value="1"/>
</dbReference>
<keyword evidence="4" id="KW-0378">Hydrolase</keyword>
<dbReference type="GO" id="GO:0005886">
    <property type="term" value="C:plasma membrane"/>
    <property type="evidence" value="ECO:0007669"/>
    <property type="project" value="TreeGrafter"/>
</dbReference>
<sequence length="659" mass="72150">MSIDMPNEIVRNSVKHYALYRTVIRALSQIESFLDGGPGIVALLTPPGQRAEDYLPAAGAYLYDGTQRADRDALGILCVGKDEKARSIEYNFQSDLSGKTRAILISEVNDLPSLVVVAVEAIIRIEPINERDLREACKRALNVRVTVQQATKLLSFPQNAMFAALRRNRTAAEAIKRLSFSSVDRSATSDPAQETQPRLEDLHGYGEAKIWGLQLAADLDLWRQKQLAWSDVDRGLLLSGPPGVGKTIFAQALALTCNVHFIATSVAQWQATGHLGDTLKAMRTDFANASANTPSIIFLDELDSIGDRSTFPADHANYSTQVVNSLLECLDGTSKRDGVIVVGATNHPDKIDPAVRRPGRLDRHVVIGLPNLVDRIAIIRQLLGSAAPSELGELGLLTESMAGADLAQLVREAKRRARRQRRGVGLEDLTSQLPPLIHVIGEFRRSAAVHEAGHTIVGIRLGYGKFRGAFVHRQLNPRFSEQQAGAAGFDVPIVLLRNDQSYRDQICVTLAGIAAERLIFGSHSNGGEADLAEATRLALEMETTAGMGTKLLYLGNGAGWEAFGPQQVPWLIDKVNEILRFELARAQDVLASDRTLLVAVGDEIDKEAHLSPQRFAELDERFGLIRRGVSIDEKASTETGRRLRNSRRRAPASEKEVRS</sequence>
<proteinExistence type="inferred from homology"/>
<dbReference type="Gene3D" id="1.10.8.60">
    <property type="match status" value="1"/>
</dbReference>
<dbReference type="InterPro" id="IPR003593">
    <property type="entry name" value="AAA+_ATPase"/>
</dbReference>
<comment type="caution">
    <text evidence="4">The sequence shown here is derived from an EMBL/GenBank/DDBJ whole genome shotgun (WGS) entry which is preliminary data.</text>
</comment>
<dbReference type="Pfam" id="PF01434">
    <property type="entry name" value="Peptidase_M41"/>
    <property type="match status" value="1"/>
</dbReference>
<accession>A0A7X0IVF9</accession>
<evidence type="ECO:0000259" key="3">
    <source>
        <dbReference type="SMART" id="SM00382"/>
    </source>
</evidence>
<dbReference type="InterPro" id="IPR000642">
    <property type="entry name" value="Peptidase_M41"/>
</dbReference>
<dbReference type="GO" id="GO:0004176">
    <property type="term" value="F:ATP-dependent peptidase activity"/>
    <property type="evidence" value="ECO:0007669"/>
    <property type="project" value="InterPro"/>
</dbReference>
<evidence type="ECO:0000313" key="5">
    <source>
        <dbReference type="Proteomes" id="UP000565576"/>
    </source>
</evidence>
<dbReference type="EMBL" id="JACHBG010000017">
    <property type="protein sequence ID" value="MBB6487946.1"/>
    <property type="molecule type" value="Genomic_DNA"/>
</dbReference>
<reference evidence="4 5" key="1">
    <citation type="submission" date="2020-08" db="EMBL/GenBank/DDBJ databases">
        <title>Genomic Encyclopedia of Type Strains, Phase IV (KMG-V): Genome sequencing to study the core and pangenomes of soil and plant-associated prokaryotes.</title>
        <authorList>
            <person name="Whitman W."/>
        </authorList>
    </citation>
    <scope>NUCLEOTIDE SEQUENCE [LARGE SCALE GENOMIC DNA]</scope>
    <source>
        <strain evidence="4 5">SEMIA 4060</strain>
    </source>
</reference>
<comment type="similarity">
    <text evidence="1">Belongs to the AAA ATPase family.</text>
</comment>
<dbReference type="Gene3D" id="1.20.58.760">
    <property type="entry name" value="Peptidase M41"/>
    <property type="match status" value="1"/>
</dbReference>
<dbReference type="GO" id="GO:0006508">
    <property type="term" value="P:proteolysis"/>
    <property type="evidence" value="ECO:0007669"/>
    <property type="project" value="UniProtKB-KW"/>
</dbReference>
<dbReference type="GO" id="GO:0004222">
    <property type="term" value="F:metalloendopeptidase activity"/>
    <property type="evidence" value="ECO:0007669"/>
    <property type="project" value="InterPro"/>
</dbReference>
<feature type="region of interest" description="Disordered" evidence="2">
    <location>
        <begin position="635"/>
        <end position="659"/>
    </location>
</feature>
<dbReference type="AlphaFoldDB" id="A0A7X0IVF9"/>
<dbReference type="PANTHER" id="PTHR23076">
    <property type="entry name" value="METALLOPROTEASE M41 FTSH"/>
    <property type="match status" value="1"/>
</dbReference>
<dbReference type="PANTHER" id="PTHR23076:SF97">
    <property type="entry name" value="ATP-DEPENDENT ZINC METALLOPROTEASE YME1L1"/>
    <property type="match status" value="1"/>
</dbReference>
<evidence type="ECO:0000313" key="4">
    <source>
        <dbReference type="EMBL" id="MBB6487946.1"/>
    </source>
</evidence>
<dbReference type="GO" id="GO:0030163">
    <property type="term" value="P:protein catabolic process"/>
    <property type="evidence" value="ECO:0007669"/>
    <property type="project" value="TreeGrafter"/>
</dbReference>
<dbReference type="GO" id="GO:0016887">
    <property type="term" value="F:ATP hydrolysis activity"/>
    <property type="evidence" value="ECO:0007669"/>
    <property type="project" value="InterPro"/>
</dbReference>
<dbReference type="GO" id="GO:0005524">
    <property type="term" value="F:ATP binding"/>
    <property type="evidence" value="ECO:0007669"/>
    <property type="project" value="UniProtKB-KW"/>
</dbReference>